<keyword evidence="4" id="KW-0378">Hydrolase</keyword>
<evidence type="ECO:0000256" key="4">
    <source>
        <dbReference type="ARBA" id="ARBA00022801"/>
    </source>
</evidence>
<evidence type="ECO:0000256" key="6">
    <source>
        <dbReference type="ARBA" id="ARBA00023239"/>
    </source>
</evidence>
<dbReference type="InterPro" id="IPR003265">
    <property type="entry name" value="HhH-GPD_domain"/>
</dbReference>
<dbReference type="Pfam" id="PF07934">
    <property type="entry name" value="OGG_N"/>
    <property type="match status" value="1"/>
</dbReference>
<dbReference type="EMBL" id="BSXU01000470">
    <property type="protein sequence ID" value="GMG20796.1"/>
    <property type="molecule type" value="Genomic_DNA"/>
</dbReference>
<evidence type="ECO:0000256" key="3">
    <source>
        <dbReference type="ARBA" id="ARBA00022763"/>
    </source>
</evidence>
<keyword evidence="8" id="KW-0326">Glycosidase</keyword>
<dbReference type="GO" id="GO:0003684">
    <property type="term" value="F:damaged DNA binding"/>
    <property type="evidence" value="ECO:0007669"/>
    <property type="project" value="InterPro"/>
</dbReference>
<dbReference type="OrthoDB" id="238681at2759"/>
<evidence type="ECO:0000256" key="1">
    <source>
        <dbReference type="ARBA" id="ARBA00010679"/>
    </source>
</evidence>
<gene>
    <name evidence="12" type="ORF">Amon01_000150200</name>
</gene>
<dbReference type="GO" id="GO:0034039">
    <property type="term" value="F:8-oxo-7,8-dihydroguanine DNA N-glycosylase activity"/>
    <property type="evidence" value="ECO:0007669"/>
    <property type="project" value="TreeGrafter"/>
</dbReference>
<dbReference type="SUPFAM" id="SSF55945">
    <property type="entry name" value="TATA-box binding protein-like"/>
    <property type="match status" value="1"/>
</dbReference>
<protein>
    <recommendedName>
        <fullName evidence="2">DNA-(apurinic or apyrimidinic site) lyase</fullName>
        <ecNumber evidence="2">4.2.99.18</ecNumber>
    </recommendedName>
</protein>
<comment type="catalytic activity">
    <reaction evidence="9">
        <text>2'-deoxyribonucleotide-(2'-deoxyribose 5'-phosphate)-2'-deoxyribonucleotide-DNA = a 3'-end 2'-deoxyribonucleotide-(2,3-dehydro-2,3-deoxyribose 5'-phosphate)-DNA + a 5'-end 5'-phospho-2'-deoxyribonucleoside-DNA + H(+)</text>
        <dbReference type="Rhea" id="RHEA:66592"/>
        <dbReference type="Rhea" id="RHEA-COMP:13180"/>
        <dbReference type="Rhea" id="RHEA-COMP:16897"/>
        <dbReference type="Rhea" id="RHEA-COMP:17067"/>
        <dbReference type="ChEBI" id="CHEBI:15378"/>
        <dbReference type="ChEBI" id="CHEBI:136412"/>
        <dbReference type="ChEBI" id="CHEBI:157695"/>
        <dbReference type="ChEBI" id="CHEBI:167181"/>
        <dbReference type="EC" id="4.2.99.18"/>
    </reaction>
</comment>
<dbReference type="GO" id="GO:0005634">
    <property type="term" value="C:nucleus"/>
    <property type="evidence" value="ECO:0007669"/>
    <property type="project" value="TreeGrafter"/>
</dbReference>
<dbReference type="InterPro" id="IPR052054">
    <property type="entry name" value="Oxidative_DNA_repair_enzyme"/>
</dbReference>
<evidence type="ECO:0000256" key="5">
    <source>
        <dbReference type="ARBA" id="ARBA00023204"/>
    </source>
</evidence>
<feature type="region of interest" description="Disordered" evidence="10">
    <location>
        <begin position="358"/>
        <end position="400"/>
    </location>
</feature>
<dbReference type="Gene3D" id="1.10.340.30">
    <property type="entry name" value="Hypothetical protein, domain 2"/>
    <property type="match status" value="1"/>
</dbReference>
<dbReference type="EC" id="4.2.99.18" evidence="2"/>
<evidence type="ECO:0000313" key="12">
    <source>
        <dbReference type="EMBL" id="GMG20796.1"/>
    </source>
</evidence>
<dbReference type="AlphaFoldDB" id="A0A9W6YNG7"/>
<evidence type="ECO:0000256" key="9">
    <source>
        <dbReference type="ARBA" id="ARBA00044632"/>
    </source>
</evidence>
<feature type="domain" description="HhH-GPD" evidence="11">
    <location>
        <begin position="123"/>
        <end position="336"/>
    </location>
</feature>
<reference evidence="12" key="1">
    <citation type="submission" date="2023-04" db="EMBL/GenBank/DDBJ databases">
        <title>Ambrosiozyma monospora NBRC 1965.</title>
        <authorList>
            <person name="Ichikawa N."/>
            <person name="Sato H."/>
            <person name="Tonouchi N."/>
        </authorList>
    </citation>
    <scope>NUCLEOTIDE SEQUENCE</scope>
    <source>
        <strain evidence="12">NBRC 1965</strain>
    </source>
</reference>
<dbReference type="PANTHER" id="PTHR10242:SF2">
    <property type="entry name" value="N-GLYCOSYLASE_DNA LYASE"/>
    <property type="match status" value="1"/>
</dbReference>
<evidence type="ECO:0000256" key="7">
    <source>
        <dbReference type="ARBA" id="ARBA00023268"/>
    </source>
</evidence>
<dbReference type="Pfam" id="PF00730">
    <property type="entry name" value="HhH-GPD"/>
    <property type="match status" value="1"/>
</dbReference>
<dbReference type="InterPro" id="IPR023170">
    <property type="entry name" value="HhH_base_excis_C"/>
</dbReference>
<evidence type="ECO:0000256" key="2">
    <source>
        <dbReference type="ARBA" id="ARBA00012720"/>
    </source>
</evidence>
<accession>A0A9W6YNG7</accession>
<dbReference type="GO" id="GO:0140078">
    <property type="term" value="F:class I DNA-(apurinic or apyrimidinic site) endonuclease activity"/>
    <property type="evidence" value="ECO:0007669"/>
    <property type="project" value="UniProtKB-EC"/>
</dbReference>
<evidence type="ECO:0000259" key="11">
    <source>
        <dbReference type="SMART" id="SM00478"/>
    </source>
</evidence>
<keyword evidence="13" id="KW-1185">Reference proteome</keyword>
<dbReference type="GO" id="GO:0006289">
    <property type="term" value="P:nucleotide-excision repair"/>
    <property type="evidence" value="ECO:0007669"/>
    <property type="project" value="InterPro"/>
</dbReference>
<keyword evidence="6" id="KW-0456">Lyase</keyword>
<sequence>MTNEVVWKSLNISPKELTLSKVLRCGQAFRWRFINDTWSCTIQNRVLFLKQDTTQNKIHYCSIPNLKDTENIVKDYFQLHVNLTDLYLEWCTKDDLFTKNATNFEGVRMLRQQPWENLISFICSTNNNVKRISKMCESLCVNYGTLINVPESMSDHTGVKLEMPADPLPYYTFPLPDSLASPSVEQELRQLGFGYRAKFIQQTAAMVNKDPVLLEKLTLSSASTSSSETSAASESEKQQLREMPYDECKEFLLQFKGVGPKVADCVALMSLDKHDIVPVDTHVYQIALRDYKFRSKAKSKAKGKARGGSKVKETGTISKELYSEIQSFFKDLWGEYAGWAHSVLFAADLKDLNNGINDTTGSDDLKKGPQKKRKLVEPKKKDIPIDKVKEEGDQIPMSDSQIRRQERLYKRLMRQQEAVAVSTIDIKKE</sequence>
<proteinExistence type="inferred from homology"/>
<keyword evidence="3" id="KW-0227">DNA damage</keyword>
<evidence type="ECO:0000256" key="8">
    <source>
        <dbReference type="ARBA" id="ARBA00023295"/>
    </source>
</evidence>
<evidence type="ECO:0000256" key="10">
    <source>
        <dbReference type="SAM" id="MobiDB-lite"/>
    </source>
</evidence>
<comment type="similarity">
    <text evidence="1">Belongs to the type-1 OGG1 family.</text>
</comment>
<feature type="compositionally biased region" description="Basic and acidic residues" evidence="10">
    <location>
        <begin position="375"/>
        <end position="392"/>
    </location>
</feature>
<dbReference type="InterPro" id="IPR011257">
    <property type="entry name" value="DNA_glycosylase"/>
</dbReference>
<dbReference type="Gene3D" id="3.30.310.40">
    <property type="match status" value="1"/>
</dbReference>
<dbReference type="PANTHER" id="PTHR10242">
    <property type="entry name" value="8-OXOGUANINE DNA GLYCOSYLASE"/>
    <property type="match status" value="1"/>
</dbReference>
<dbReference type="SMART" id="SM00478">
    <property type="entry name" value="ENDO3c"/>
    <property type="match status" value="1"/>
</dbReference>
<dbReference type="Gene3D" id="1.10.1670.10">
    <property type="entry name" value="Helix-hairpin-Helix base-excision DNA repair enzymes (C-terminal)"/>
    <property type="match status" value="1"/>
</dbReference>
<dbReference type="SUPFAM" id="SSF48150">
    <property type="entry name" value="DNA-glycosylase"/>
    <property type="match status" value="1"/>
</dbReference>
<keyword evidence="5" id="KW-0234">DNA repair</keyword>
<evidence type="ECO:0000313" key="13">
    <source>
        <dbReference type="Proteomes" id="UP001165063"/>
    </source>
</evidence>
<name>A0A9W6YNG7_AMBMO</name>
<dbReference type="CDD" id="cd00056">
    <property type="entry name" value="ENDO3c"/>
    <property type="match status" value="1"/>
</dbReference>
<keyword evidence="7" id="KW-0511">Multifunctional enzyme</keyword>
<dbReference type="InterPro" id="IPR012904">
    <property type="entry name" value="OGG_N"/>
</dbReference>
<comment type="caution">
    <text evidence="12">The sequence shown here is derived from an EMBL/GenBank/DDBJ whole genome shotgun (WGS) entry which is preliminary data.</text>
</comment>
<dbReference type="GO" id="GO:0006285">
    <property type="term" value="P:base-excision repair, AP site formation"/>
    <property type="evidence" value="ECO:0007669"/>
    <property type="project" value="UniProtKB-ARBA"/>
</dbReference>
<dbReference type="Proteomes" id="UP001165063">
    <property type="component" value="Unassembled WGS sequence"/>
</dbReference>
<organism evidence="12 13">
    <name type="scientific">Ambrosiozyma monospora</name>
    <name type="common">Yeast</name>
    <name type="synonym">Endomycopsis monosporus</name>
    <dbReference type="NCBI Taxonomy" id="43982"/>
    <lineage>
        <taxon>Eukaryota</taxon>
        <taxon>Fungi</taxon>
        <taxon>Dikarya</taxon>
        <taxon>Ascomycota</taxon>
        <taxon>Saccharomycotina</taxon>
        <taxon>Pichiomycetes</taxon>
        <taxon>Pichiales</taxon>
        <taxon>Pichiaceae</taxon>
        <taxon>Ambrosiozyma</taxon>
    </lineage>
</organism>